<evidence type="ECO:0000313" key="1">
    <source>
        <dbReference type="EMBL" id="NEH93499.1"/>
    </source>
</evidence>
<reference evidence="1 2" key="1">
    <citation type="submission" date="2019-12" db="EMBL/GenBank/DDBJ databases">
        <title>Rhizobium genotypes associated with high levels of biological nitrogen fixation by grain legumes in a temperate-maritime cropping system.</title>
        <authorList>
            <person name="Maluk M."/>
            <person name="Francesc Ferrando Molina F."/>
            <person name="Lopez Del Egido L."/>
            <person name="Lafos M."/>
            <person name="Langarica-Fuentes A."/>
            <person name="Gebre Yohannes G."/>
            <person name="Young M.W."/>
            <person name="Martin P."/>
            <person name="Gantlett R."/>
            <person name="Kenicer G."/>
            <person name="Hawes C."/>
            <person name="Begg G.S."/>
            <person name="Quilliam R.S."/>
            <person name="Squire G.R."/>
            <person name="Poole P.S."/>
            <person name="Young P.W."/>
            <person name="Iannetta P.M."/>
            <person name="James E.K."/>
        </authorList>
    </citation>
    <scope>NUCLEOTIDE SEQUENCE [LARGE SCALE GENOMIC DNA]</scope>
    <source>
        <strain evidence="1 2">JHI2449</strain>
    </source>
</reference>
<dbReference type="Proteomes" id="UP000468864">
    <property type="component" value="Unassembled WGS sequence"/>
</dbReference>
<organism evidence="1 2">
    <name type="scientific">Rhizobium laguerreae</name>
    <dbReference type="NCBI Taxonomy" id="1076926"/>
    <lineage>
        <taxon>Bacteria</taxon>
        <taxon>Pseudomonadati</taxon>
        <taxon>Pseudomonadota</taxon>
        <taxon>Alphaproteobacteria</taxon>
        <taxon>Hyphomicrobiales</taxon>
        <taxon>Rhizobiaceae</taxon>
        <taxon>Rhizobium/Agrobacterium group</taxon>
        <taxon>Rhizobium</taxon>
    </lineage>
</organism>
<proteinExistence type="predicted"/>
<sequence length="195" mass="21847">MSFPIDPTAEHKGAALAALRQPIIDWVHKAAEEMFHECPKAESRDRQPYGYNGTREIEIGGLHLILVRSMHSTRSTKYDGFFDIARRADDNLEPAREARIKTALTKKLPKLLTCGGEGDVTVLVLEYSDIALTHHVLIAEALENLIAQGVAMPDQVFIADTTLPRPWDFYQPITDGALTIEMEHIEIEPPEEIGY</sequence>
<dbReference type="AlphaFoldDB" id="A0A6N9ZK49"/>
<dbReference type="EMBL" id="WUEP01000016">
    <property type="protein sequence ID" value="NEH93499.1"/>
    <property type="molecule type" value="Genomic_DNA"/>
</dbReference>
<name>A0A6N9ZK49_9HYPH</name>
<evidence type="ECO:0000313" key="2">
    <source>
        <dbReference type="Proteomes" id="UP000468864"/>
    </source>
</evidence>
<accession>A0A6N9ZK49</accession>
<protein>
    <submittedName>
        <fullName evidence="1">Uncharacterized protein</fullName>
    </submittedName>
</protein>
<dbReference type="RefSeq" id="WP_163880652.1">
    <property type="nucleotide sequence ID" value="NZ_WUEP01000016.1"/>
</dbReference>
<comment type="caution">
    <text evidence="1">The sequence shown here is derived from an EMBL/GenBank/DDBJ whole genome shotgun (WGS) entry which is preliminary data.</text>
</comment>
<gene>
    <name evidence="1" type="ORF">GR206_21165</name>
</gene>